<keyword evidence="12" id="KW-1185">Reference proteome</keyword>
<dbReference type="EMBL" id="CAJNOM010003453">
    <property type="protein sequence ID" value="CAF1645811.1"/>
    <property type="molecule type" value="Genomic_DNA"/>
</dbReference>
<proteinExistence type="predicted"/>
<evidence type="ECO:0000313" key="12">
    <source>
        <dbReference type="Proteomes" id="UP000663832"/>
    </source>
</evidence>
<feature type="domain" description="Ferlin C-terminal" evidence="9">
    <location>
        <begin position="97"/>
        <end position="188"/>
    </location>
</feature>
<evidence type="ECO:0000259" key="8">
    <source>
        <dbReference type="Pfam" id="PF00168"/>
    </source>
</evidence>
<sequence length="196" mass="22701">CISVKKKEYFWSYDATELAIPPVLNLQVWDNDKFSADDFLGALTLDLNRLYKPAKNSEFCTLDIVNDESTDYISLFEMKRIKGWWPCVDVAGGDPELTGKLELELEILTEEEAAQRPAGRGQEEPNENPHLDPPQRPETSFLWFQSPFRTFKNIIWRKSKWYIIGGLLLVCFILFLLLFLWSMPAAIWARLLRVPG</sequence>
<keyword evidence="2 7" id="KW-0812">Transmembrane</keyword>
<dbReference type="Pfam" id="PF16165">
    <property type="entry name" value="Ferlin_C"/>
    <property type="match status" value="1"/>
</dbReference>
<keyword evidence="5 7" id="KW-0472">Membrane</keyword>
<feature type="compositionally biased region" description="Basic and acidic residues" evidence="6">
    <location>
        <begin position="121"/>
        <end position="134"/>
    </location>
</feature>
<name>A0A816EC44_9BILA</name>
<evidence type="ECO:0000259" key="9">
    <source>
        <dbReference type="Pfam" id="PF16165"/>
    </source>
</evidence>
<dbReference type="GO" id="GO:0007009">
    <property type="term" value="P:plasma membrane organization"/>
    <property type="evidence" value="ECO:0007669"/>
    <property type="project" value="TreeGrafter"/>
</dbReference>
<dbReference type="EMBL" id="CAJNOI010003109">
    <property type="protein sequence ID" value="CAF1505829.1"/>
    <property type="molecule type" value="Genomic_DNA"/>
</dbReference>
<evidence type="ECO:0000256" key="3">
    <source>
        <dbReference type="ARBA" id="ARBA00022737"/>
    </source>
</evidence>
<dbReference type="AlphaFoldDB" id="A0A816EC44"/>
<dbReference type="GO" id="GO:0061025">
    <property type="term" value="P:membrane fusion"/>
    <property type="evidence" value="ECO:0007669"/>
    <property type="project" value="TreeGrafter"/>
</dbReference>
<dbReference type="PANTHER" id="PTHR12546">
    <property type="entry name" value="FER-1-LIKE"/>
    <property type="match status" value="1"/>
</dbReference>
<evidence type="ECO:0000256" key="7">
    <source>
        <dbReference type="SAM" id="Phobius"/>
    </source>
</evidence>
<dbReference type="Pfam" id="PF00168">
    <property type="entry name" value="C2"/>
    <property type="match status" value="1"/>
</dbReference>
<comment type="caution">
    <text evidence="11">The sequence shown here is derived from an EMBL/GenBank/DDBJ whole genome shotgun (WGS) entry which is preliminary data.</text>
</comment>
<dbReference type="Proteomes" id="UP000663877">
    <property type="component" value="Unassembled WGS sequence"/>
</dbReference>
<evidence type="ECO:0000256" key="2">
    <source>
        <dbReference type="ARBA" id="ARBA00022692"/>
    </source>
</evidence>
<accession>A0A816EC44</accession>
<dbReference type="InterPro" id="IPR032362">
    <property type="entry name" value="Ferlin_C"/>
</dbReference>
<keyword evidence="4 7" id="KW-1133">Transmembrane helix</keyword>
<evidence type="ECO:0000256" key="5">
    <source>
        <dbReference type="ARBA" id="ARBA00023136"/>
    </source>
</evidence>
<reference evidence="11" key="1">
    <citation type="submission" date="2021-02" db="EMBL/GenBank/DDBJ databases">
        <authorList>
            <person name="Nowell W R."/>
        </authorList>
    </citation>
    <scope>NUCLEOTIDE SEQUENCE</scope>
</reference>
<dbReference type="InterPro" id="IPR000008">
    <property type="entry name" value="C2_dom"/>
</dbReference>
<dbReference type="OrthoDB" id="270970at2759"/>
<feature type="region of interest" description="Disordered" evidence="6">
    <location>
        <begin position="113"/>
        <end position="134"/>
    </location>
</feature>
<evidence type="ECO:0000256" key="4">
    <source>
        <dbReference type="ARBA" id="ARBA00022989"/>
    </source>
</evidence>
<dbReference type="Gene3D" id="2.60.40.150">
    <property type="entry name" value="C2 domain"/>
    <property type="match status" value="1"/>
</dbReference>
<dbReference type="GO" id="GO:0016020">
    <property type="term" value="C:membrane"/>
    <property type="evidence" value="ECO:0007669"/>
    <property type="project" value="UniProtKB-SubCell"/>
</dbReference>
<comment type="subcellular location">
    <subcellularLocation>
        <location evidence="1">Membrane</location>
        <topology evidence="1">Single-pass membrane protein</topology>
    </subcellularLocation>
</comment>
<feature type="domain" description="C2" evidence="8">
    <location>
        <begin position="23"/>
        <end position="58"/>
    </location>
</feature>
<dbReference type="SUPFAM" id="SSF49562">
    <property type="entry name" value="C2 domain (Calcium/lipid-binding domain, CaLB)"/>
    <property type="match status" value="1"/>
</dbReference>
<dbReference type="InterPro" id="IPR035892">
    <property type="entry name" value="C2_domain_sf"/>
</dbReference>
<dbReference type="PANTHER" id="PTHR12546:SF33">
    <property type="entry name" value="SPERM VESICLE FUSION PROTEIN FER-1"/>
    <property type="match status" value="1"/>
</dbReference>
<feature type="transmembrane region" description="Helical" evidence="7">
    <location>
        <begin position="161"/>
        <end position="183"/>
    </location>
</feature>
<gene>
    <name evidence="10" type="ORF">BJG266_LOCUS43436</name>
    <name evidence="11" type="ORF">QVE165_LOCUS60360</name>
</gene>
<evidence type="ECO:0000256" key="1">
    <source>
        <dbReference type="ARBA" id="ARBA00004167"/>
    </source>
</evidence>
<dbReference type="InterPro" id="IPR037721">
    <property type="entry name" value="Ferlin"/>
</dbReference>
<evidence type="ECO:0000256" key="6">
    <source>
        <dbReference type="SAM" id="MobiDB-lite"/>
    </source>
</evidence>
<evidence type="ECO:0000313" key="11">
    <source>
        <dbReference type="EMBL" id="CAF1645811.1"/>
    </source>
</evidence>
<organism evidence="11 12">
    <name type="scientific">Adineta steineri</name>
    <dbReference type="NCBI Taxonomy" id="433720"/>
    <lineage>
        <taxon>Eukaryota</taxon>
        <taxon>Metazoa</taxon>
        <taxon>Spiralia</taxon>
        <taxon>Gnathifera</taxon>
        <taxon>Rotifera</taxon>
        <taxon>Eurotatoria</taxon>
        <taxon>Bdelloidea</taxon>
        <taxon>Adinetida</taxon>
        <taxon>Adinetidae</taxon>
        <taxon>Adineta</taxon>
    </lineage>
</organism>
<feature type="non-terminal residue" evidence="11">
    <location>
        <position position="1"/>
    </location>
</feature>
<dbReference type="Proteomes" id="UP000663832">
    <property type="component" value="Unassembled WGS sequence"/>
</dbReference>
<protein>
    <submittedName>
        <fullName evidence="11">Uncharacterized protein</fullName>
    </submittedName>
</protein>
<keyword evidence="3" id="KW-0677">Repeat</keyword>
<evidence type="ECO:0000313" key="10">
    <source>
        <dbReference type="EMBL" id="CAF1505829.1"/>
    </source>
</evidence>